<protein>
    <submittedName>
        <fullName evidence="1">Transposase domain-containing protein</fullName>
    </submittedName>
</protein>
<reference evidence="1 2" key="1">
    <citation type="journal article" date="2019" name="Environ. Microbiol.">
        <title>At the nexus of three kingdoms: the genome of the mycorrhizal fungus Gigaspora margarita provides insights into plant, endobacterial and fungal interactions.</title>
        <authorList>
            <person name="Venice F."/>
            <person name="Ghignone S."/>
            <person name="Salvioli di Fossalunga A."/>
            <person name="Amselem J."/>
            <person name="Novero M."/>
            <person name="Xianan X."/>
            <person name="Sedzielewska Toro K."/>
            <person name="Morin E."/>
            <person name="Lipzen A."/>
            <person name="Grigoriev I.V."/>
            <person name="Henrissat B."/>
            <person name="Martin F.M."/>
            <person name="Bonfante P."/>
        </authorList>
    </citation>
    <scope>NUCLEOTIDE SEQUENCE [LARGE SCALE GENOMIC DNA]</scope>
    <source>
        <strain evidence="1 2">BEG34</strain>
    </source>
</reference>
<keyword evidence="2" id="KW-1185">Reference proteome</keyword>
<proteinExistence type="predicted"/>
<organism evidence="1 2">
    <name type="scientific">Gigaspora margarita</name>
    <dbReference type="NCBI Taxonomy" id="4874"/>
    <lineage>
        <taxon>Eukaryota</taxon>
        <taxon>Fungi</taxon>
        <taxon>Fungi incertae sedis</taxon>
        <taxon>Mucoromycota</taxon>
        <taxon>Glomeromycotina</taxon>
        <taxon>Glomeromycetes</taxon>
        <taxon>Diversisporales</taxon>
        <taxon>Gigasporaceae</taxon>
        <taxon>Gigaspora</taxon>
    </lineage>
</organism>
<dbReference type="Proteomes" id="UP000439903">
    <property type="component" value="Unassembled WGS sequence"/>
</dbReference>
<sequence length="135" mass="16027">MQLDNIDCTKFARLRTFDGYMIGSVLTKTNENRHDNSCVKYEILVNQFNKQAALEIHYGRVLFYFVHEYFGQKNMLAYVEHAYDVKHGLYDLKTFSKFGVHEWISASSIKKCVGFFKIDNFYFILEKPDEFSKDY</sequence>
<dbReference type="AlphaFoldDB" id="A0A8H3XIY1"/>
<comment type="caution">
    <text evidence="1">The sequence shown here is derived from an EMBL/GenBank/DDBJ whole genome shotgun (WGS) entry which is preliminary data.</text>
</comment>
<accession>A0A8H3XIY1</accession>
<evidence type="ECO:0000313" key="1">
    <source>
        <dbReference type="EMBL" id="KAF0460896.1"/>
    </source>
</evidence>
<gene>
    <name evidence="1" type="ORF">F8M41_000526</name>
</gene>
<dbReference type="EMBL" id="WTPW01001038">
    <property type="protein sequence ID" value="KAF0460896.1"/>
    <property type="molecule type" value="Genomic_DNA"/>
</dbReference>
<dbReference type="OrthoDB" id="2378673at2759"/>
<evidence type="ECO:0000313" key="2">
    <source>
        <dbReference type="Proteomes" id="UP000439903"/>
    </source>
</evidence>
<name>A0A8H3XIY1_GIGMA</name>